<comment type="similarity">
    <text evidence="2 12 14">Belongs to the FKBP-type PPIase family. Tig subfamily.</text>
</comment>
<comment type="subcellular location">
    <subcellularLocation>
        <location evidence="12">Cytoplasm</location>
    </subcellularLocation>
    <text evidence="12">About half TF is bound to the ribosome near the polypeptide exit tunnel while the other half is free in the cytoplasm.</text>
</comment>
<dbReference type="PANTHER" id="PTHR30560:SF3">
    <property type="entry name" value="TRIGGER FACTOR-LIKE PROTEIN TIG, CHLOROPLASTIC"/>
    <property type="match status" value="1"/>
</dbReference>
<dbReference type="GO" id="GO:0051083">
    <property type="term" value="P:'de novo' cotranslational protein folding"/>
    <property type="evidence" value="ECO:0007669"/>
    <property type="project" value="TreeGrafter"/>
</dbReference>
<comment type="domain">
    <text evidence="12">Consists of 3 domains; the N-terminus binds the ribosome, the middle domain has PPIase activity, while the C-terminus has intrinsic chaperone activity on its own.</text>
</comment>
<accession>A0A7W2ASH4</accession>
<feature type="domain" description="PPIase FKBP-type" evidence="16">
    <location>
        <begin position="165"/>
        <end position="250"/>
    </location>
</feature>
<evidence type="ECO:0000256" key="8">
    <source>
        <dbReference type="ARBA" id="ARBA00023235"/>
    </source>
</evidence>
<dbReference type="InterPro" id="IPR036611">
    <property type="entry name" value="Trigger_fac_ribosome-bd_sf"/>
</dbReference>
<comment type="catalytic activity">
    <reaction evidence="1 12 13">
        <text>[protein]-peptidylproline (omega=180) = [protein]-peptidylproline (omega=0)</text>
        <dbReference type="Rhea" id="RHEA:16237"/>
        <dbReference type="Rhea" id="RHEA-COMP:10747"/>
        <dbReference type="Rhea" id="RHEA-COMP:10748"/>
        <dbReference type="ChEBI" id="CHEBI:83833"/>
        <dbReference type="ChEBI" id="CHEBI:83834"/>
        <dbReference type="EC" id="5.2.1.8"/>
    </reaction>
</comment>
<evidence type="ECO:0000256" key="2">
    <source>
        <dbReference type="ARBA" id="ARBA00005464"/>
    </source>
</evidence>
<keyword evidence="15" id="KW-0175">Coiled coil</keyword>
<evidence type="ECO:0000256" key="4">
    <source>
        <dbReference type="ARBA" id="ARBA00016902"/>
    </source>
</evidence>
<evidence type="ECO:0000256" key="9">
    <source>
        <dbReference type="ARBA" id="ARBA00023306"/>
    </source>
</evidence>
<dbReference type="PANTHER" id="PTHR30560">
    <property type="entry name" value="TRIGGER FACTOR CHAPERONE AND PEPTIDYL-PROLYL CIS/TRANS ISOMERASE"/>
    <property type="match status" value="1"/>
</dbReference>
<dbReference type="RefSeq" id="WP_181740448.1">
    <property type="nucleotide sequence ID" value="NZ_JACEOL010000033.1"/>
</dbReference>
<dbReference type="Pfam" id="PF05697">
    <property type="entry name" value="Trigger_N"/>
    <property type="match status" value="1"/>
</dbReference>
<dbReference type="InterPro" id="IPR008881">
    <property type="entry name" value="Trigger_fac_ribosome-bd_bac"/>
</dbReference>
<dbReference type="GO" id="GO:0003755">
    <property type="term" value="F:peptidyl-prolyl cis-trans isomerase activity"/>
    <property type="evidence" value="ECO:0007669"/>
    <property type="project" value="UniProtKB-UniRule"/>
</dbReference>
<proteinExistence type="inferred from homology"/>
<dbReference type="EMBL" id="JACEOL010000033">
    <property type="protein sequence ID" value="MBA4602675.1"/>
    <property type="molecule type" value="Genomic_DNA"/>
</dbReference>
<evidence type="ECO:0000256" key="3">
    <source>
        <dbReference type="ARBA" id="ARBA00013194"/>
    </source>
</evidence>
<dbReference type="PIRSF" id="PIRSF003095">
    <property type="entry name" value="Trigger_factor"/>
    <property type="match status" value="1"/>
</dbReference>
<evidence type="ECO:0000256" key="7">
    <source>
        <dbReference type="ARBA" id="ARBA00023186"/>
    </source>
</evidence>
<evidence type="ECO:0000256" key="5">
    <source>
        <dbReference type="ARBA" id="ARBA00022618"/>
    </source>
</evidence>
<dbReference type="Gene3D" id="3.30.70.1050">
    <property type="entry name" value="Trigger factor ribosome-binding domain"/>
    <property type="match status" value="1"/>
</dbReference>
<dbReference type="HAMAP" id="MF_00303">
    <property type="entry name" value="Trigger_factor_Tig"/>
    <property type="match status" value="1"/>
</dbReference>
<feature type="coiled-coil region" evidence="15">
    <location>
        <begin position="263"/>
        <end position="291"/>
    </location>
</feature>
<protein>
    <recommendedName>
        <fullName evidence="4 12">Trigger factor</fullName>
        <shortName evidence="12">TF</shortName>
        <ecNumber evidence="3 12">5.2.1.8</ecNumber>
    </recommendedName>
    <alternativeName>
        <fullName evidence="11 12">PPIase</fullName>
    </alternativeName>
</protein>
<dbReference type="PROSITE" id="PS50059">
    <property type="entry name" value="FKBP_PPIASE"/>
    <property type="match status" value="1"/>
</dbReference>
<dbReference type="EC" id="5.2.1.8" evidence="3 12"/>
<evidence type="ECO:0000256" key="6">
    <source>
        <dbReference type="ARBA" id="ARBA00023110"/>
    </source>
</evidence>
<comment type="caution">
    <text evidence="17">The sequence shown here is derived from an EMBL/GenBank/DDBJ whole genome shotgun (WGS) entry which is preliminary data.</text>
</comment>
<name>A0A7W2ASH4_9BACL</name>
<evidence type="ECO:0000256" key="13">
    <source>
        <dbReference type="PROSITE-ProRule" id="PRU00277"/>
    </source>
</evidence>
<evidence type="ECO:0000313" key="18">
    <source>
        <dbReference type="Proteomes" id="UP000538292"/>
    </source>
</evidence>
<evidence type="ECO:0000256" key="10">
    <source>
        <dbReference type="ARBA" id="ARBA00024849"/>
    </source>
</evidence>
<dbReference type="FunFam" id="3.10.50.40:FF:000001">
    <property type="entry name" value="Trigger factor"/>
    <property type="match status" value="1"/>
</dbReference>
<dbReference type="AlphaFoldDB" id="A0A7W2ASH4"/>
<dbReference type="GO" id="GO:0043335">
    <property type="term" value="P:protein unfolding"/>
    <property type="evidence" value="ECO:0007669"/>
    <property type="project" value="TreeGrafter"/>
</dbReference>
<dbReference type="Pfam" id="PF00254">
    <property type="entry name" value="FKBP_C"/>
    <property type="match status" value="1"/>
</dbReference>
<keyword evidence="8 12" id="KW-0413">Isomerase</keyword>
<evidence type="ECO:0000256" key="12">
    <source>
        <dbReference type="HAMAP-Rule" id="MF_00303"/>
    </source>
</evidence>
<dbReference type="InterPro" id="IPR008880">
    <property type="entry name" value="Trigger_fac_C"/>
</dbReference>
<evidence type="ECO:0000256" key="15">
    <source>
        <dbReference type="SAM" id="Coils"/>
    </source>
</evidence>
<dbReference type="InterPro" id="IPR037041">
    <property type="entry name" value="Trigger_fac_C_sf"/>
</dbReference>
<dbReference type="InterPro" id="IPR001179">
    <property type="entry name" value="PPIase_FKBP_dom"/>
</dbReference>
<keyword evidence="7 12" id="KW-0143">Chaperone</keyword>
<dbReference type="Gene3D" id="3.10.50.40">
    <property type="match status" value="1"/>
</dbReference>
<dbReference type="SUPFAM" id="SSF109998">
    <property type="entry name" value="Triger factor/SurA peptide-binding domain-like"/>
    <property type="match status" value="1"/>
</dbReference>
<evidence type="ECO:0000259" key="16">
    <source>
        <dbReference type="PROSITE" id="PS50059"/>
    </source>
</evidence>
<keyword evidence="5 12" id="KW-0132">Cell division</keyword>
<evidence type="ECO:0000256" key="14">
    <source>
        <dbReference type="RuleBase" id="RU003914"/>
    </source>
</evidence>
<dbReference type="Proteomes" id="UP000538292">
    <property type="component" value="Unassembled WGS sequence"/>
</dbReference>
<gene>
    <name evidence="12" type="primary">tig</name>
    <name evidence="17" type="ORF">H2C83_10200</name>
</gene>
<evidence type="ECO:0000256" key="11">
    <source>
        <dbReference type="ARBA" id="ARBA00029986"/>
    </source>
</evidence>
<keyword evidence="12" id="KW-0963">Cytoplasm</keyword>
<dbReference type="GO" id="GO:0005737">
    <property type="term" value="C:cytoplasm"/>
    <property type="evidence" value="ECO:0007669"/>
    <property type="project" value="UniProtKB-SubCell"/>
</dbReference>
<organism evidence="17 18">
    <name type="scientific">Thermoactinomyces mirandus</name>
    <dbReference type="NCBI Taxonomy" id="2756294"/>
    <lineage>
        <taxon>Bacteria</taxon>
        <taxon>Bacillati</taxon>
        <taxon>Bacillota</taxon>
        <taxon>Bacilli</taxon>
        <taxon>Bacillales</taxon>
        <taxon>Thermoactinomycetaceae</taxon>
        <taxon>Thermoactinomyces</taxon>
    </lineage>
</organism>
<keyword evidence="18" id="KW-1185">Reference proteome</keyword>
<comment type="function">
    <text evidence="10 12">Involved in protein export. Acts as a chaperone by maintaining the newly synthesized protein in an open conformation. Functions as a peptidyl-prolyl cis-trans isomerase.</text>
</comment>
<dbReference type="Gene3D" id="1.10.3120.10">
    <property type="entry name" value="Trigger factor, C-terminal domain"/>
    <property type="match status" value="1"/>
</dbReference>
<dbReference type="GO" id="GO:0051301">
    <property type="term" value="P:cell division"/>
    <property type="evidence" value="ECO:0007669"/>
    <property type="project" value="UniProtKB-KW"/>
</dbReference>
<dbReference type="GO" id="GO:0015031">
    <property type="term" value="P:protein transport"/>
    <property type="evidence" value="ECO:0007669"/>
    <property type="project" value="UniProtKB-UniRule"/>
</dbReference>
<sequence length="432" mass="49392">MKASWEKTEKNRGILTVETDEQSVENALDQAFKKVVKKVNVPGFRKGKVPRPVFEKRFGVEALYQDALDILLPEAYEAAVEETGIVPVDRPEIDIEQLEKGKSLIFKATVTVKPEVKLGEYKGLEVKVDEEKFTVKSEDVDAELEKMQKQQGQLEAIEDGSVEKEDRVIIDFEGFVDGEVFEGGKAEQYTLEVGSGSFIPGFEDQLIGMKPGEEKEIEVTFPEDYHVDELKGKPATFRVKLHEIKRLNLPEIDDEFAQDVSEFDTLDELKADIEKNLKEKAEKEEENHIRNELVEKAAQNADVEIPEVMIDQETENMLRQFEQRLMYQGLNLETYAQFTGQDRDALKTQFKEDAEKRVLANLTLEAIAKEENIDVNDEEVEEEIKQMAEEMGRETEDVRRILESRNALDSVKEQLRAKKTIDLLVSNSKNKA</sequence>
<dbReference type="InterPro" id="IPR005215">
    <property type="entry name" value="Trig_fac"/>
</dbReference>
<dbReference type="InterPro" id="IPR046357">
    <property type="entry name" value="PPIase_dom_sf"/>
</dbReference>
<dbReference type="SUPFAM" id="SSF102735">
    <property type="entry name" value="Trigger factor ribosome-binding domain"/>
    <property type="match status" value="1"/>
</dbReference>
<dbReference type="Pfam" id="PF05698">
    <property type="entry name" value="Trigger_C"/>
    <property type="match status" value="1"/>
</dbReference>
<dbReference type="GO" id="GO:0044183">
    <property type="term" value="F:protein folding chaperone"/>
    <property type="evidence" value="ECO:0007669"/>
    <property type="project" value="TreeGrafter"/>
</dbReference>
<evidence type="ECO:0000256" key="1">
    <source>
        <dbReference type="ARBA" id="ARBA00000971"/>
    </source>
</evidence>
<reference evidence="17 18" key="1">
    <citation type="submission" date="2020-07" db="EMBL/GenBank/DDBJ databases">
        <title>Thermoactinomyces phylogeny.</title>
        <authorList>
            <person name="Dunlap C."/>
        </authorList>
    </citation>
    <scope>NUCLEOTIDE SEQUENCE [LARGE SCALE GENOMIC DNA]</scope>
    <source>
        <strain evidence="17 18">AMNI-1</strain>
    </source>
</reference>
<dbReference type="NCBIfam" id="TIGR00115">
    <property type="entry name" value="tig"/>
    <property type="match status" value="1"/>
</dbReference>
<dbReference type="SUPFAM" id="SSF54534">
    <property type="entry name" value="FKBP-like"/>
    <property type="match status" value="1"/>
</dbReference>
<evidence type="ECO:0000313" key="17">
    <source>
        <dbReference type="EMBL" id="MBA4602675.1"/>
    </source>
</evidence>
<dbReference type="InterPro" id="IPR027304">
    <property type="entry name" value="Trigger_fact/SurA_dom_sf"/>
</dbReference>
<dbReference type="GO" id="GO:0043022">
    <property type="term" value="F:ribosome binding"/>
    <property type="evidence" value="ECO:0007669"/>
    <property type="project" value="TreeGrafter"/>
</dbReference>
<keyword evidence="6 12" id="KW-0697">Rotamase</keyword>
<keyword evidence="9 12" id="KW-0131">Cell cycle</keyword>